<feature type="signal peptide" evidence="3">
    <location>
        <begin position="1"/>
        <end position="27"/>
    </location>
</feature>
<dbReference type="RefSeq" id="WP_394841212.1">
    <property type="nucleotide sequence ID" value="NZ_CP089982.1"/>
</dbReference>
<dbReference type="Pfam" id="PF01103">
    <property type="entry name" value="Omp85"/>
    <property type="match status" value="1"/>
</dbReference>
<reference evidence="5 6" key="1">
    <citation type="submission" date="2021-12" db="EMBL/GenBank/DDBJ databases">
        <title>Discovery of the Pendulisporaceae a myxobacterial family with distinct sporulation behavior and unique specialized metabolism.</title>
        <authorList>
            <person name="Garcia R."/>
            <person name="Popoff A."/>
            <person name="Bader C.D."/>
            <person name="Loehr J."/>
            <person name="Walesch S."/>
            <person name="Walt C."/>
            <person name="Boldt J."/>
            <person name="Bunk B."/>
            <person name="Haeckl F.J.F.P.J."/>
            <person name="Gunesch A.P."/>
            <person name="Birkelbach J."/>
            <person name="Nuebel U."/>
            <person name="Pietschmann T."/>
            <person name="Bach T."/>
            <person name="Mueller R."/>
        </authorList>
    </citation>
    <scope>NUCLEOTIDE SEQUENCE [LARGE SCALE GENOMIC DNA]</scope>
    <source>
        <strain evidence="5 6">MSr12523</strain>
    </source>
</reference>
<dbReference type="Gene3D" id="2.40.160.50">
    <property type="entry name" value="membrane protein fhac: a member of the omp85/tpsb transporter family"/>
    <property type="match status" value="1"/>
</dbReference>
<organism evidence="5 6">
    <name type="scientific">Pendulispora brunnea</name>
    <dbReference type="NCBI Taxonomy" id="2905690"/>
    <lineage>
        <taxon>Bacteria</taxon>
        <taxon>Pseudomonadati</taxon>
        <taxon>Myxococcota</taxon>
        <taxon>Myxococcia</taxon>
        <taxon>Myxococcales</taxon>
        <taxon>Sorangiineae</taxon>
        <taxon>Pendulisporaceae</taxon>
        <taxon>Pendulispora</taxon>
    </lineage>
</organism>
<dbReference type="InterPro" id="IPR000184">
    <property type="entry name" value="Bac_surfAg_D15"/>
</dbReference>
<dbReference type="EMBL" id="CP089982">
    <property type="protein sequence ID" value="WXA90599.1"/>
    <property type="molecule type" value="Genomic_DNA"/>
</dbReference>
<evidence type="ECO:0000256" key="2">
    <source>
        <dbReference type="ARBA" id="ARBA00023136"/>
    </source>
</evidence>
<sequence>MCLKRVTRAIPLCAFLAILVAAPAAFAQEPAPETPAPETPAPVKGEFAVVPFAAPTYSPETSLMLGGAAMFVYRYPEGSGRRDSQVITALAASVKGQVTFLMQPDMYLWNDNVQIGGTLAASRFPNTFYGIGNSASGKKDEKYTPVTFEASLSPKLRLLEGLYVGPEVRFQYANITEKDSGGLLQSGAVRGADGGNIVQLGVSGFYDARDNTIYPRRGHIVRVNARTALTGLGSDFSYRSLTVDARKYFPMPWKNHVLAVQALFEMRDGEPPFYDLGLLGGDATMRGYFQGKFRDRNYVTAQAEYRMPLFWRLGAVAFVSAGQVARTIDDVRPSDIKVGAGGGLRLAPIKDVPVNIRLDIAYGDEPNFYVNVGEAF</sequence>
<keyword evidence="3" id="KW-0732">Signal</keyword>
<comment type="subcellular location">
    <subcellularLocation>
        <location evidence="1">Membrane</location>
    </subcellularLocation>
</comment>
<keyword evidence="2" id="KW-0472">Membrane</keyword>
<evidence type="ECO:0000259" key="4">
    <source>
        <dbReference type="Pfam" id="PF01103"/>
    </source>
</evidence>
<evidence type="ECO:0000313" key="6">
    <source>
        <dbReference type="Proteomes" id="UP001379533"/>
    </source>
</evidence>
<accession>A0ABZ2JVW2</accession>
<protein>
    <submittedName>
        <fullName evidence="5">BamA/TamA family outer membrane protein</fullName>
    </submittedName>
</protein>
<feature type="domain" description="Bacterial surface antigen (D15)" evidence="4">
    <location>
        <begin position="104"/>
        <end position="376"/>
    </location>
</feature>
<evidence type="ECO:0000256" key="1">
    <source>
        <dbReference type="ARBA" id="ARBA00004370"/>
    </source>
</evidence>
<proteinExistence type="predicted"/>
<dbReference type="Proteomes" id="UP001379533">
    <property type="component" value="Chromosome"/>
</dbReference>
<name>A0ABZ2JVW2_9BACT</name>
<keyword evidence="6" id="KW-1185">Reference proteome</keyword>
<feature type="chain" id="PRO_5047117748" evidence="3">
    <location>
        <begin position="28"/>
        <end position="376"/>
    </location>
</feature>
<evidence type="ECO:0000256" key="3">
    <source>
        <dbReference type="SAM" id="SignalP"/>
    </source>
</evidence>
<evidence type="ECO:0000313" key="5">
    <source>
        <dbReference type="EMBL" id="WXA90599.1"/>
    </source>
</evidence>
<gene>
    <name evidence="5" type="ORF">LZC95_29595</name>
</gene>